<comment type="caution">
    <text evidence="1">The sequence shown here is derived from an EMBL/GenBank/DDBJ whole genome shotgun (WGS) entry which is preliminary data.</text>
</comment>
<protein>
    <submittedName>
        <fullName evidence="1">Uncharacterized protein</fullName>
    </submittedName>
</protein>
<gene>
    <name evidence="1" type="ORF">H0235_012206</name>
</gene>
<evidence type="ECO:0000313" key="1">
    <source>
        <dbReference type="EMBL" id="KAF7415614.1"/>
    </source>
</evidence>
<dbReference type="Proteomes" id="UP000600918">
    <property type="component" value="Unassembled WGS sequence"/>
</dbReference>
<name>A0A834NQJ9_VESPE</name>
<reference evidence="1" key="1">
    <citation type="journal article" date="2020" name="G3 (Bethesda)">
        <title>High-Quality Assemblies for Three Invasive Social Wasps from the &lt;i&gt;Vespula&lt;/i&gt; Genus.</title>
        <authorList>
            <person name="Harrop T.W.R."/>
            <person name="Guhlin J."/>
            <person name="McLaughlin G.M."/>
            <person name="Permina E."/>
            <person name="Stockwell P."/>
            <person name="Gilligan J."/>
            <person name="Le Lec M.F."/>
            <person name="Gruber M.A.M."/>
            <person name="Quinn O."/>
            <person name="Lovegrove M."/>
            <person name="Duncan E.J."/>
            <person name="Remnant E.J."/>
            <person name="Van Eeckhoven J."/>
            <person name="Graham B."/>
            <person name="Knapp R.A."/>
            <person name="Langford K.W."/>
            <person name="Kronenberg Z."/>
            <person name="Press M.O."/>
            <person name="Eacker S.M."/>
            <person name="Wilson-Rankin E.E."/>
            <person name="Purcell J."/>
            <person name="Lester P.J."/>
            <person name="Dearden P.K."/>
        </authorList>
    </citation>
    <scope>NUCLEOTIDE SEQUENCE</scope>
    <source>
        <strain evidence="1">Volc-1</strain>
    </source>
</reference>
<dbReference type="EMBL" id="JACSDY010000011">
    <property type="protein sequence ID" value="KAF7415614.1"/>
    <property type="molecule type" value="Genomic_DNA"/>
</dbReference>
<proteinExistence type="predicted"/>
<accession>A0A834NQJ9</accession>
<organism evidence="1 2">
    <name type="scientific">Vespula pensylvanica</name>
    <name type="common">Western yellow jacket</name>
    <name type="synonym">Wasp</name>
    <dbReference type="NCBI Taxonomy" id="30213"/>
    <lineage>
        <taxon>Eukaryota</taxon>
        <taxon>Metazoa</taxon>
        <taxon>Ecdysozoa</taxon>
        <taxon>Arthropoda</taxon>
        <taxon>Hexapoda</taxon>
        <taxon>Insecta</taxon>
        <taxon>Pterygota</taxon>
        <taxon>Neoptera</taxon>
        <taxon>Endopterygota</taxon>
        <taxon>Hymenoptera</taxon>
        <taxon>Apocrita</taxon>
        <taxon>Aculeata</taxon>
        <taxon>Vespoidea</taxon>
        <taxon>Vespidae</taxon>
        <taxon>Vespinae</taxon>
        <taxon>Vespula</taxon>
    </lineage>
</organism>
<dbReference type="AlphaFoldDB" id="A0A834NQJ9"/>
<sequence length="91" mass="10385">MAPISTPMEFSFVGTSFLRVKNLHTNNFCSLDNLNQPFTNVLKKQQVVKEIRINIYMWNQILKPRGLGLQRGNVSTVFESPKTQDKQDGVS</sequence>
<keyword evidence="2" id="KW-1185">Reference proteome</keyword>
<evidence type="ECO:0000313" key="2">
    <source>
        <dbReference type="Proteomes" id="UP000600918"/>
    </source>
</evidence>